<proteinExistence type="predicted"/>
<sequence length="56" mass="6634">MDNPLPYKEQQDCILHGITRIVSIDPQELAPEWRLIEDNMAMAFYLNVWVFNRGLK</sequence>
<name>A0AAW3FQK5_LACPN</name>
<comment type="caution">
    <text evidence="1">The sequence shown here is derived from an EMBL/GenBank/DDBJ whole genome shotgun (WGS) entry which is preliminary data.</text>
</comment>
<dbReference type="AlphaFoldDB" id="A0AAW3FQK5"/>
<accession>A0AAW3FQK5</accession>
<dbReference type="Proteomes" id="UP000029801">
    <property type="component" value="Chromosome"/>
</dbReference>
<reference evidence="1 2" key="1">
    <citation type="journal article" date="2014" name="Genome Announc.">
        <title>Draft Genome Sequence of Lactobacillus plantarum CMPG5300, a Human Vaginal Isolate.</title>
        <authorList>
            <person name="Malik S."/>
            <person name="Siezen R.J."/>
            <person name="Renckens B."/>
            <person name="Vaneechoutte M."/>
            <person name="Vanderleyden J."/>
            <person name="Lebeer S."/>
        </authorList>
    </citation>
    <scope>NUCLEOTIDE SEQUENCE [LARGE SCALE GENOMIC DNA]</scope>
    <source>
        <strain evidence="1 2">CMPG5300</strain>
    </source>
</reference>
<dbReference type="RefSeq" id="WP_013355644.1">
    <property type="nucleotide sequence ID" value="NZ_CM002918.1"/>
</dbReference>
<evidence type="ECO:0000313" key="1">
    <source>
        <dbReference type="EMBL" id="KGH43431.1"/>
    </source>
</evidence>
<dbReference type="EMBL" id="AXZV01000005">
    <property type="protein sequence ID" value="KGH43431.1"/>
    <property type="molecule type" value="Genomic_DNA"/>
</dbReference>
<organism evidence="1 2">
    <name type="scientific">Lactiplantibacillus plantarum CMPG5300</name>
    <dbReference type="NCBI Taxonomy" id="1304889"/>
    <lineage>
        <taxon>Bacteria</taxon>
        <taxon>Bacillati</taxon>
        <taxon>Bacillota</taxon>
        <taxon>Bacilli</taxon>
        <taxon>Lactobacillales</taxon>
        <taxon>Lactobacillaceae</taxon>
        <taxon>Lactiplantibacillus</taxon>
    </lineage>
</organism>
<gene>
    <name evidence="1" type="ORF">CMPG5300_0923</name>
</gene>
<protein>
    <submittedName>
        <fullName evidence="1">Prophage protein</fullName>
    </submittedName>
</protein>
<evidence type="ECO:0000313" key="2">
    <source>
        <dbReference type="Proteomes" id="UP000029801"/>
    </source>
</evidence>